<dbReference type="OrthoDB" id="212426at2"/>
<dbReference type="AlphaFoldDB" id="A0A2U2HKI0"/>
<name>A0A2U2HKI0_9BURK</name>
<feature type="domain" description="DUF1854" evidence="1">
    <location>
        <begin position="53"/>
        <end position="182"/>
    </location>
</feature>
<reference evidence="2 3" key="1">
    <citation type="submission" date="2018-04" db="EMBL/GenBank/DDBJ databases">
        <title>Massilia violaceinigra sp. nov., a novel purple-pigmented bacterium isolated from Tianshan glacier, Xinjiang, China.</title>
        <authorList>
            <person name="Wang H."/>
        </authorList>
    </citation>
    <scope>NUCLEOTIDE SEQUENCE [LARGE SCALE GENOMIC DNA]</scope>
    <source>
        <strain evidence="2 3">B448-2</strain>
    </source>
</reference>
<evidence type="ECO:0000259" key="1">
    <source>
        <dbReference type="Pfam" id="PF08909"/>
    </source>
</evidence>
<sequence>MDDKVECVEGVEGVEGVGSVGSVEGAAGGAADFDLRRDAFGKLVLTTAGGVVHEGVTPVRAFPIQAPAHGVSMVLRDGREVAWIDALAALPAHIGALVRDELEGREFMPEISRILAVSSYATPCTWRVSTDRGETEFVLKGEEDIRRIGEHSLLVADNHGIHFLIRDMFAIDKHSRKILDRFL</sequence>
<dbReference type="Pfam" id="PF08909">
    <property type="entry name" value="DUF1854"/>
    <property type="match status" value="1"/>
</dbReference>
<evidence type="ECO:0000313" key="3">
    <source>
        <dbReference type="Proteomes" id="UP000241421"/>
    </source>
</evidence>
<keyword evidence="3" id="KW-1185">Reference proteome</keyword>
<evidence type="ECO:0000313" key="2">
    <source>
        <dbReference type="EMBL" id="PWF47984.1"/>
    </source>
</evidence>
<dbReference type="Proteomes" id="UP000241421">
    <property type="component" value="Unassembled WGS sequence"/>
</dbReference>
<protein>
    <submittedName>
        <fullName evidence="2">DUF1854 domain-containing protein</fullName>
    </submittedName>
</protein>
<dbReference type="RefSeq" id="WP_106757802.1">
    <property type="nucleotide sequence ID" value="NZ_PXWF02000211.1"/>
</dbReference>
<gene>
    <name evidence="2" type="ORF">C7C56_012920</name>
</gene>
<proteinExistence type="predicted"/>
<accession>A0A2U2HKI0</accession>
<dbReference type="EMBL" id="PXWF02000211">
    <property type="protein sequence ID" value="PWF47984.1"/>
    <property type="molecule type" value="Genomic_DNA"/>
</dbReference>
<organism evidence="2 3">
    <name type="scientific">Massilia glaciei</name>
    <dbReference type="NCBI Taxonomy" id="1524097"/>
    <lineage>
        <taxon>Bacteria</taxon>
        <taxon>Pseudomonadati</taxon>
        <taxon>Pseudomonadota</taxon>
        <taxon>Betaproteobacteria</taxon>
        <taxon>Burkholderiales</taxon>
        <taxon>Oxalobacteraceae</taxon>
        <taxon>Telluria group</taxon>
        <taxon>Massilia</taxon>
    </lineage>
</organism>
<dbReference type="InterPro" id="IPR015005">
    <property type="entry name" value="DUF1854"/>
</dbReference>
<comment type="caution">
    <text evidence="2">The sequence shown here is derived from an EMBL/GenBank/DDBJ whole genome shotgun (WGS) entry which is preliminary data.</text>
</comment>